<evidence type="ECO:0000313" key="4">
    <source>
        <dbReference type="Proteomes" id="UP001152561"/>
    </source>
</evidence>
<evidence type="ECO:0000256" key="1">
    <source>
        <dbReference type="SAM" id="MobiDB-lite"/>
    </source>
</evidence>
<sequence>MAGKKEKGNGKQSPNFNPDPPTIKPLKFTLFSLSPLKVKNIENTSSTNPRIIVKAKKKEMSGSGEDFSQFGISAEEKDKLVAEVIRYVLFKTEQNSGCPIKREELTQLITGRNYRQRNLPAFVINEAKSKLSSIFGFEMRELQRSRSSSTQNPRSSQQVGADAKSYVLISQLPADVYKSCVEDEKKSHVTALKFVVTGIVHLAGGKINEENLWHQLRRLGLSETDESHPVHGNVKLALDAIVQQRYLHKEKVNGPEGNTTFYELAERALDGPINDGMKEHISKIVNKGIASVDAN</sequence>
<feature type="region of interest" description="Disordered" evidence="1">
    <location>
        <begin position="1"/>
        <end position="24"/>
    </location>
</feature>
<dbReference type="InterPro" id="IPR041898">
    <property type="entry name" value="MAGE_WH1"/>
</dbReference>
<dbReference type="Proteomes" id="UP001152561">
    <property type="component" value="Unassembled WGS sequence"/>
</dbReference>
<accession>A0A9Q1LFB1</accession>
<dbReference type="PROSITE" id="PS50838">
    <property type="entry name" value="MAGE"/>
    <property type="match status" value="1"/>
</dbReference>
<name>A0A9Q1LFB1_9SOLA</name>
<gene>
    <name evidence="3" type="ORF">K7X08_016490</name>
</gene>
<dbReference type="InterPro" id="IPR041899">
    <property type="entry name" value="MAGE_WH2"/>
</dbReference>
<dbReference type="Gene3D" id="1.10.10.1200">
    <property type="entry name" value="MAGE homology domain, winged helix WH1 motif"/>
    <property type="match status" value="1"/>
</dbReference>
<dbReference type="AlphaFoldDB" id="A0A9Q1LFB1"/>
<evidence type="ECO:0000259" key="2">
    <source>
        <dbReference type="PROSITE" id="PS50838"/>
    </source>
</evidence>
<dbReference type="PANTHER" id="PTHR11736">
    <property type="entry name" value="MELANOMA-ASSOCIATED ANTIGEN MAGE ANTIGEN"/>
    <property type="match status" value="1"/>
</dbReference>
<dbReference type="SMART" id="SM01373">
    <property type="entry name" value="MAGE"/>
    <property type="match status" value="1"/>
</dbReference>
<dbReference type="PANTHER" id="PTHR11736:SF14">
    <property type="entry name" value="NSE3 HOMOLOG, SMC5-SMC6 COMPLEX COMPONENT"/>
    <property type="match status" value="1"/>
</dbReference>
<dbReference type="GO" id="GO:0005634">
    <property type="term" value="C:nucleus"/>
    <property type="evidence" value="ECO:0007669"/>
    <property type="project" value="TreeGrafter"/>
</dbReference>
<dbReference type="InterPro" id="IPR002190">
    <property type="entry name" value="MHD_dom"/>
</dbReference>
<protein>
    <recommendedName>
        <fullName evidence="2">MAGE domain-containing protein</fullName>
    </recommendedName>
</protein>
<organism evidence="3 4">
    <name type="scientific">Anisodus acutangulus</name>
    <dbReference type="NCBI Taxonomy" id="402998"/>
    <lineage>
        <taxon>Eukaryota</taxon>
        <taxon>Viridiplantae</taxon>
        <taxon>Streptophyta</taxon>
        <taxon>Embryophyta</taxon>
        <taxon>Tracheophyta</taxon>
        <taxon>Spermatophyta</taxon>
        <taxon>Magnoliopsida</taxon>
        <taxon>eudicotyledons</taxon>
        <taxon>Gunneridae</taxon>
        <taxon>Pentapetalae</taxon>
        <taxon>asterids</taxon>
        <taxon>lamiids</taxon>
        <taxon>Solanales</taxon>
        <taxon>Solanaceae</taxon>
        <taxon>Solanoideae</taxon>
        <taxon>Hyoscyameae</taxon>
        <taxon>Anisodus</taxon>
    </lineage>
</organism>
<dbReference type="InterPro" id="IPR037445">
    <property type="entry name" value="MAGE"/>
</dbReference>
<keyword evidence="4" id="KW-1185">Reference proteome</keyword>
<comment type="caution">
    <text evidence="3">The sequence shown here is derived from an EMBL/GenBank/DDBJ whole genome shotgun (WGS) entry which is preliminary data.</text>
</comment>
<evidence type="ECO:0000313" key="3">
    <source>
        <dbReference type="EMBL" id="KAJ8534762.1"/>
    </source>
</evidence>
<dbReference type="OrthoDB" id="205198at2759"/>
<proteinExistence type="predicted"/>
<dbReference type="Pfam" id="PF01454">
    <property type="entry name" value="MAGE"/>
    <property type="match status" value="1"/>
</dbReference>
<feature type="domain" description="MAGE" evidence="2">
    <location>
        <begin position="123"/>
        <end position="252"/>
    </location>
</feature>
<dbReference type="Gene3D" id="1.10.10.1210">
    <property type="entry name" value="MAGE homology domain, winged helix WH2 motif"/>
    <property type="match status" value="1"/>
</dbReference>
<reference evidence="4" key="1">
    <citation type="journal article" date="2023" name="Proc. Natl. Acad. Sci. U.S.A.">
        <title>Genomic and structural basis for evolution of tropane alkaloid biosynthesis.</title>
        <authorList>
            <person name="Wanga Y.-J."/>
            <person name="Taina T."/>
            <person name="Yua J.-Y."/>
            <person name="Lia J."/>
            <person name="Xua B."/>
            <person name="Chenc J."/>
            <person name="D'Auriad J.C."/>
            <person name="Huanga J.-P."/>
            <person name="Huanga S.-X."/>
        </authorList>
    </citation>
    <scope>NUCLEOTIDE SEQUENCE [LARGE SCALE GENOMIC DNA]</scope>
    <source>
        <strain evidence="4">cv. KIB-2019</strain>
    </source>
</reference>
<dbReference type="EMBL" id="JAJAGQ010000019">
    <property type="protein sequence ID" value="KAJ8534762.1"/>
    <property type="molecule type" value="Genomic_DNA"/>
</dbReference>